<evidence type="ECO:0000256" key="1">
    <source>
        <dbReference type="SAM" id="MobiDB-lite"/>
    </source>
</evidence>
<dbReference type="AlphaFoldDB" id="A0A5N6KUT4"/>
<feature type="transmembrane region" description="Helical" evidence="2">
    <location>
        <begin position="354"/>
        <end position="374"/>
    </location>
</feature>
<dbReference type="InterPro" id="IPR037473">
    <property type="entry name" value="Lcp-like"/>
</dbReference>
<evidence type="ECO:0000313" key="4">
    <source>
        <dbReference type="EMBL" id="KAB8346048.1"/>
    </source>
</evidence>
<dbReference type="Proteomes" id="UP000327013">
    <property type="component" value="Unassembled WGS sequence"/>
</dbReference>
<name>A0A5N6KUT4_9ROSI</name>
<sequence length="478" mass="54193">MAIPNPFRRRTANTRTCWGYTFEPTPDHLTPEQTAPLKQSYDVLGAECLDVLDRISPPPRSALPRNNSLDEKQPQHSEHPPRDLYAIFKDNHDKDPKLKELWDQVNTIPEWVDWEQIARGQDVFYRYGGPSLTGLAYQSLLGGMGAARVVETLARTGGFSTKVARRRLFETTQHILQCTRSLPSIQPGGEGFASSLRVRFLHAAVRNRILKLARERPEYYNVDEWGVPINDLDSIATIGTFSATLIWISLPRQGIFLRQQEVLDYVALWRYIAHIVGCPTEYFATPARARAMAESLLYYEIDPSETSKILANNIIKSLDDQPPGYASADMLIASARWLNGNELGDRLGLARPSMYYTALVMGQCFFFIVFCYTYRSIPRLDRQKVAMLKKAFYAIIVESKYGLAGTETLFDFKYVPEFSTITEMADSGEIRPRLRGVEMRNLKYLFFGFAALGTTSWLGYKLVTTIASSISSAVRLFL</sequence>
<evidence type="ECO:0000256" key="2">
    <source>
        <dbReference type="SAM" id="Phobius"/>
    </source>
</evidence>
<accession>A0A5N6KUT4</accession>
<keyword evidence="2" id="KW-1133">Transmembrane helix</keyword>
<keyword evidence="5" id="KW-1185">Reference proteome</keyword>
<dbReference type="EMBL" id="VIBQ01000013">
    <property type="protein sequence ID" value="KAB8346048.1"/>
    <property type="molecule type" value="Genomic_DNA"/>
</dbReference>
<reference evidence="4 5" key="1">
    <citation type="submission" date="2019-06" db="EMBL/GenBank/DDBJ databases">
        <title>A chromosomal-level reference genome of Carpinus fangiana (Coryloideae, Betulaceae).</title>
        <authorList>
            <person name="Yang X."/>
            <person name="Wang Z."/>
            <person name="Zhang L."/>
            <person name="Hao G."/>
            <person name="Liu J."/>
            <person name="Yang Y."/>
        </authorList>
    </citation>
    <scope>NUCLEOTIDE SEQUENCE [LARGE SCALE GENOMIC DNA]</scope>
    <source>
        <strain evidence="4">Cfa_2016G</strain>
        <tissue evidence="4">Leaf</tissue>
    </source>
</reference>
<gene>
    <name evidence="4" type="ORF">FH972_023100</name>
</gene>
<feature type="compositionally biased region" description="Basic and acidic residues" evidence="1">
    <location>
        <begin position="68"/>
        <end position="81"/>
    </location>
</feature>
<evidence type="ECO:0000259" key="3">
    <source>
        <dbReference type="Pfam" id="PF09995"/>
    </source>
</evidence>
<dbReference type="Pfam" id="PF09995">
    <property type="entry name" value="MPAB_Lcp_cat"/>
    <property type="match status" value="1"/>
</dbReference>
<dbReference type="GO" id="GO:0016491">
    <property type="term" value="F:oxidoreductase activity"/>
    <property type="evidence" value="ECO:0007669"/>
    <property type="project" value="InterPro"/>
</dbReference>
<dbReference type="PANTHER" id="PTHR37539">
    <property type="entry name" value="SECRETED PROTEIN-RELATED"/>
    <property type="match status" value="1"/>
</dbReference>
<comment type="caution">
    <text evidence="4">The sequence shown here is derived from an EMBL/GenBank/DDBJ whole genome shotgun (WGS) entry which is preliminary data.</text>
</comment>
<protein>
    <recommendedName>
        <fullName evidence="3">ER-bound oxygenase mpaB/mpaB'/Rubber oxygenase catalytic domain-containing protein</fullName>
    </recommendedName>
</protein>
<feature type="region of interest" description="Disordered" evidence="1">
    <location>
        <begin position="55"/>
        <end position="81"/>
    </location>
</feature>
<feature type="domain" description="ER-bound oxygenase mpaB/mpaB'/Rubber oxygenase catalytic" evidence="3">
    <location>
        <begin position="128"/>
        <end position="352"/>
    </location>
</feature>
<feature type="transmembrane region" description="Helical" evidence="2">
    <location>
        <begin position="441"/>
        <end position="460"/>
    </location>
</feature>
<proteinExistence type="predicted"/>
<dbReference type="OrthoDB" id="1904607at2759"/>
<dbReference type="PANTHER" id="PTHR37539:SF1">
    <property type="entry name" value="ER-BOUND OXYGENASE MPAB_MPAB'_RUBBER OXYGENASE CATALYTIC DOMAIN-CONTAINING PROTEIN"/>
    <property type="match status" value="1"/>
</dbReference>
<evidence type="ECO:0000313" key="5">
    <source>
        <dbReference type="Proteomes" id="UP000327013"/>
    </source>
</evidence>
<keyword evidence="2" id="KW-0812">Transmembrane</keyword>
<dbReference type="InterPro" id="IPR018713">
    <property type="entry name" value="MPAB/Lcp_cat_dom"/>
</dbReference>
<keyword evidence="2" id="KW-0472">Membrane</keyword>
<organism evidence="4 5">
    <name type="scientific">Carpinus fangiana</name>
    <dbReference type="NCBI Taxonomy" id="176857"/>
    <lineage>
        <taxon>Eukaryota</taxon>
        <taxon>Viridiplantae</taxon>
        <taxon>Streptophyta</taxon>
        <taxon>Embryophyta</taxon>
        <taxon>Tracheophyta</taxon>
        <taxon>Spermatophyta</taxon>
        <taxon>Magnoliopsida</taxon>
        <taxon>eudicotyledons</taxon>
        <taxon>Gunneridae</taxon>
        <taxon>Pentapetalae</taxon>
        <taxon>rosids</taxon>
        <taxon>fabids</taxon>
        <taxon>Fagales</taxon>
        <taxon>Betulaceae</taxon>
        <taxon>Carpinus</taxon>
    </lineage>
</organism>